<comment type="caution">
    <text evidence="2">The sequence shown here is derived from an EMBL/GenBank/DDBJ whole genome shotgun (WGS) entry which is preliminary data.</text>
</comment>
<gene>
    <name evidence="2" type="ORF">MNOR_LOCUS24710</name>
</gene>
<sequence length="682" mass="74788">MHAKNDVSSFLCLCKHSWRKGCGILVGGGTRYLLEPIDRRHGMVLAQQATSWSMKKLSDYSYHLNYIILKIQEPPDPKSSGVPITGAIPKPNMPIEVTDAFNSILHGVVKEICSVTYMRRANTPGGRICIRFLAGMCGGGEGGESGSGTIIGSSAGSWAATPLAGLVGEVLATEGSHHVLVHQLTPLLTLLVVQQGPDTAAMLLGHLLQCTDNREPENSFATTGLGLGHEMVLRAVITALMIHLGGTDSNLSLALTGALQPTATTTTITMALNSLESMLSKGNIGRSEHPVLAQAVLEVVPRLAQLLNIPQVGSATIRLLCQLPLHSRLPMHHIYCLSHAAVFRFFRCLHEVDELKKVSGIGQCQHILRQLSHSTVALNLIIRLFVEGVFRPEIAPLFGAAKNSNLETKETREDLLLTSNREFDSWVKMPQSHTSVFHMGIIGKGNLKSLSKPQLSFPSESLKLHTQLLINTLYSCCSAQGPQSIAEGLATVSLLMVELISPDIMFNGFPWPDEFIKFTFERDLAIKKTFEDFPVAWKLLELVASQRAALSYCSVLIRALTAAYTAFWNTCPLASAMQAEQALDNSTKLLQVMVTAHFLPPAMRILPQMLPHLAPFEIVCVLQDVWLYMRDHTPLPDSLMEPVQRAQENLDPRYTERIKRIIQANIHTIGHLLPAMLNTSSL</sequence>
<dbReference type="AlphaFoldDB" id="A0AAV2RFR7"/>
<evidence type="ECO:0000313" key="2">
    <source>
        <dbReference type="EMBL" id="CAL4124707.1"/>
    </source>
</evidence>
<dbReference type="GO" id="GO:0032039">
    <property type="term" value="C:integrator complex"/>
    <property type="evidence" value="ECO:0007669"/>
    <property type="project" value="InterPro"/>
</dbReference>
<dbReference type="Pfam" id="PF14838">
    <property type="entry name" value="INTS5_C"/>
    <property type="match status" value="1"/>
</dbReference>
<dbReference type="InterPro" id="IPR040316">
    <property type="entry name" value="INTS5"/>
</dbReference>
<feature type="non-terminal residue" evidence="2">
    <location>
        <position position="682"/>
    </location>
</feature>
<organism evidence="2 3">
    <name type="scientific">Meganyctiphanes norvegica</name>
    <name type="common">Northern krill</name>
    <name type="synonym">Thysanopoda norvegica</name>
    <dbReference type="NCBI Taxonomy" id="48144"/>
    <lineage>
        <taxon>Eukaryota</taxon>
        <taxon>Metazoa</taxon>
        <taxon>Ecdysozoa</taxon>
        <taxon>Arthropoda</taxon>
        <taxon>Crustacea</taxon>
        <taxon>Multicrustacea</taxon>
        <taxon>Malacostraca</taxon>
        <taxon>Eumalacostraca</taxon>
        <taxon>Eucarida</taxon>
        <taxon>Euphausiacea</taxon>
        <taxon>Euphausiidae</taxon>
        <taxon>Meganyctiphanes</taxon>
    </lineage>
</organism>
<protein>
    <recommendedName>
        <fullName evidence="1">Integrator complex subunit 5 C-terminal domain-containing protein</fullName>
    </recommendedName>
</protein>
<dbReference type="GO" id="GO:0034472">
    <property type="term" value="P:snRNA 3'-end processing"/>
    <property type="evidence" value="ECO:0007669"/>
    <property type="project" value="TreeGrafter"/>
</dbReference>
<evidence type="ECO:0000259" key="1">
    <source>
        <dbReference type="Pfam" id="PF14838"/>
    </source>
</evidence>
<dbReference type="EMBL" id="CAXKWB010022893">
    <property type="protein sequence ID" value="CAL4124707.1"/>
    <property type="molecule type" value="Genomic_DNA"/>
</dbReference>
<feature type="domain" description="Integrator complex subunit 5 C-terminal" evidence="1">
    <location>
        <begin position="168"/>
        <end position="667"/>
    </location>
</feature>
<dbReference type="InterPro" id="IPR029444">
    <property type="entry name" value="INTS5_C"/>
</dbReference>
<evidence type="ECO:0000313" key="3">
    <source>
        <dbReference type="Proteomes" id="UP001497623"/>
    </source>
</evidence>
<reference evidence="2 3" key="1">
    <citation type="submission" date="2024-05" db="EMBL/GenBank/DDBJ databases">
        <authorList>
            <person name="Wallberg A."/>
        </authorList>
    </citation>
    <scope>NUCLEOTIDE SEQUENCE [LARGE SCALE GENOMIC DNA]</scope>
</reference>
<dbReference type="PANTHER" id="PTHR31697">
    <property type="entry name" value="INTEGRATOR COMPLEX SUBUNIT 5"/>
    <property type="match status" value="1"/>
</dbReference>
<accession>A0AAV2RFR7</accession>
<name>A0AAV2RFR7_MEGNR</name>
<keyword evidence="3" id="KW-1185">Reference proteome</keyword>
<dbReference type="Proteomes" id="UP001497623">
    <property type="component" value="Unassembled WGS sequence"/>
</dbReference>
<dbReference type="PANTHER" id="PTHR31697:SF2">
    <property type="entry name" value="INTEGRATOR COMPLEX SUBUNIT 5"/>
    <property type="match status" value="1"/>
</dbReference>
<proteinExistence type="predicted"/>